<dbReference type="NCBIfam" id="NF002299">
    <property type="entry name" value="PRK01222.1-6"/>
    <property type="match status" value="1"/>
</dbReference>
<proteinExistence type="inferred from homology"/>
<dbReference type="CDD" id="cd00405">
    <property type="entry name" value="PRAI"/>
    <property type="match status" value="1"/>
</dbReference>
<dbReference type="HAMAP" id="MF_00135">
    <property type="entry name" value="PRAI"/>
    <property type="match status" value="1"/>
</dbReference>
<evidence type="ECO:0000313" key="11">
    <source>
        <dbReference type="EMBL" id="AGX88515.1"/>
    </source>
</evidence>
<dbReference type="InterPro" id="IPR013785">
    <property type="entry name" value="Aldolase_TIM"/>
</dbReference>
<evidence type="ECO:0000256" key="5">
    <source>
        <dbReference type="ARBA" id="ARBA00022605"/>
    </source>
</evidence>
<dbReference type="PATRIC" id="fig|946483.4.peg.2483"/>
<keyword evidence="5 9" id="KW-0028">Amino-acid biosynthesis</keyword>
<dbReference type="InterPro" id="IPR044643">
    <property type="entry name" value="TrpF_fam"/>
</dbReference>
<dbReference type="Pfam" id="PF00697">
    <property type="entry name" value="PRAI"/>
    <property type="match status" value="1"/>
</dbReference>
<dbReference type="eggNOG" id="COG0135">
    <property type="taxonomic scope" value="Bacteria"/>
</dbReference>
<dbReference type="AlphaFoldDB" id="U5NB26"/>
<dbReference type="Proteomes" id="UP000017184">
    <property type="component" value="Chromosome"/>
</dbReference>
<evidence type="ECO:0000256" key="7">
    <source>
        <dbReference type="ARBA" id="ARBA00023141"/>
    </source>
</evidence>
<dbReference type="GO" id="GO:0000162">
    <property type="term" value="P:L-tryptophan biosynthetic process"/>
    <property type="evidence" value="ECO:0007669"/>
    <property type="project" value="UniProtKB-UniRule"/>
</dbReference>
<evidence type="ECO:0000256" key="6">
    <source>
        <dbReference type="ARBA" id="ARBA00022822"/>
    </source>
</evidence>
<organism evidence="11 12">
    <name type="scientific">Candidatus Symbiobacter mobilis CR</name>
    <dbReference type="NCBI Taxonomy" id="946483"/>
    <lineage>
        <taxon>Bacteria</taxon>
        <taxon>Pseudomonadati</taxon>
        <taxon>Pseudomonadota</taxon>
        <taxon>Betaproteobacteria</taxon>
        <taxon>Burkholderiales</taxon>
        <taxon>Comamonadaceae</taxon>
    </lineage>
</organism>
<dbReference type="GO" id="GO:0004640">
    <property type="term" value="F:phosphoribosylanthranilate isomerase activity"/>
    <property type="evidence" value="ECO:0007669"/>
    <property type="project" value="UniProtKB-UniRule"/>
</dbReference>
<evidence type="ECO:0000313" key="12">
    <source>
        <dbReference type="Proteomes" id="UP000017184"/>
    </source>
</evidence>
<dbReference type="SUPFAM" id="SSF51366">
    <property type="entry name" value="Ribulose-phoshate binding barrel"/>
    <property type="match status" value="1"/>
</dbReference>
<dbReference type="OrthoDB" id="9796196at2"/>
<evidence type="ECO:0000256" key="3">
    <source>
        <dbReference type="ARBA" id="ARBA00012572"/>
    </source>
</evidence>
<dbReference type="EMBL" id="CP004885">
    <property type="protein sequence ID" value="AGX88515.1"/>
    <property type="molecule type" value="Genomic_DNA"/>
</dbReference>
<keyword evidence="6 9" id="KW-0822">Tryptophan biosynthesis</keyword>
<feature type="domain" description="N-(5'phosphoribosyl) anthranilate isomerase (PRAI)" evidence="10">
    <location>
        <begin position="11"/>
        <end position="216"/>
    </location>
</feature>
<reference evidence="11 12" key="1">
    <citation type="journal article" date="2013" name="Genome Biol.">
        <title>Genomic analysis reveals key aspects of prokaryotic symbiosis in the phototrophic consortium "Chlorochromatium aggregatum".</title>
        <authorList>
            <person name="Liu Z."/>
            <person name="Muller J."/>
            <person name="Li T."/>
            <person name="Alvey R.M."/>
            <person name="Vogl K."/>
            <person name="Frigaard N.U."/>
            <person name="Rockwell N.C."/>
            <person name="Boyd E.S."/>
            <person name="Tomsho L.P."/>
            <person name="Schuster S.C."/>
            <person name="Henke P."/>
            <person name="Rohde M."/>
            <person name="Overmann J."/>
            <person name="Bryant D.A."/>
        </authorList>
    </citation>
    <scope>NUCLEOTIDE SEQUENCE [LARGE SCALE GENOMIC DNA]</scope>
    <source>
        <strain evidence="11">CR</strain>
    </source>
</reference>
<evidence type="ECO:0000256" key="8">
    <source>
        <dbReference type="ARBA" id="ARBA00023235"/>
    </source>
</evidence>
<keyword evidence="12" id="KW-1185">Reference proteome</keyword>
<dbReference type="Gene3D" id="3.20.20.70">
    <property type="entry name" value="Aldolase class I"/>
    <property type="match status" value="1"/>
</dbReference>
<dbReference type="STRING" id="946483.Cenrod_2461"/>
<dbReference type="InterPro" id="IPR001240">
    <property type="entry name" value="PRAI_dom"/>
</dbReference>
<name>U5NB26_9BURK</name>
<evidence type="ECO:0000256" key="4">
    <source>
        <dbReference type="ARBA" id="ARBA00022272"/>
    </source>
</evidence>
<accession>U5NB26</accession>
<dbReference type="HOGENOM" id="CLU_076364_2_0_4"/>
<dbReference type="InterPro" id="IPR011060">
    <property type="entry name" value="RibuloseP-bd_barrel"/>
</dbReference>
<comment type="similarity">
    <text evidence="9">Belongs to the TrpF family.</text>
</comment>
<dbReference type="RefSeq" id="WP_022776386.1">
    <property type="nucleotide sequence ID" value="NC_022576.1"/>
</dbReference>
<evidence type="ECO:0000256" key="1">
    <source>
        <dbReference type="ARBA" id="ARBA00001164"/>
    </source>
</evidence>
<sequence length="254" mass="27227">MKTLQPRTRIKMCGLTRECDVDAAVAAGADAVGFVLYARSPRYVTPDRAAVLARRLPPFVTPVLLFVNPDPEEVLRVRDTITGAIVQFHGDETASQCVQANRGYAYLRAVRIRADDPAPAGILHTMVSEHERALAFVLDTYAPEYGGTGHRFDWTALPPLPQTHVVLAGGLTPANVGEAIAMLRPRCLSLTVDVSSGIEVTGHKGLKDPDKIAQFAAAVRAADTCFSSAQRESCPESMSVDAYLALTTAPLSLG</sequence>
<comment type="pathway">
    <text evidence="2 9">Amino-acid biosynthesis; L-tryptophan biosynthesis; L-tryptophan from chorismate: step 3/5.</text>
</comment>
<evidence type="ECO:0000256" key="9">
    <source>
        <dbReference type="HAMAP-Rule" id="MF_00135"/>
    </source>
</evidence>
<dbReference type="KEGG" id="cbx:Cenrod_2461"/>
<evidence type="ECO:0000256" key="2">
    <source>
        <dbReference type="ARBA" id="ARBA00004664"/>
    </source>
</evidence>
<gene>
    <name evidence="9 11" type="primary">trpF</name>
    <name evidence="11" type="ORF">Cenrod_2461</name>
</gene>
<dbReference type="PANTHER" id="PTHR42894:SF1">
    <property type="entry name" value="N-(5'-PHOSPHORIBOSYL)ANTHRANILATE ISOMERASE"/>
    <property type="match status" value="1"/>
</dbReference>
<keyword evidence="7 9" id="KW-0057">Aromatic amino acid biosynthesis</keyword>
<keyword evidence="8 9" id="KW-0413">Isomerase</keyword>
<dbReference type="EC" id="5.3.1.24" evidence="3 9"/>
<comment type="catalytic activity">
    <reaction evidence="1 9">
        <text>N-(5-phospho-beta-D-ribosyl)anthranilate = 1-(2-carboxyphenylamino)-1-deoxy-D-ribulose 5-phosphate</text>
        <dbReference type="Rhea" id="RHEA:21540"/>
        <dbReference type="ChEBI" id="CHEBI:18277"/>
        <dbReference type="ChEBI" id="CHEBI:58613"/>
        <dbReference type="EC" id="5.3.1.24"/>
    </reaction>
</comment>
<evidence type="ECO:0000259" key="10">
    <source>
        <dbReference type="Pfam" id="PF00697"/>
    </source>
</evidence>
<dbReference type="PANTHER" id="PTHR42894">
    <property type="entry name" value="N-(5'-PHOSPHORIBOSYL)ANTHRANILATE ISOMERASE"/>
    <property type="match status" value="1"/>
</dbReference>
<protein>
    <recommendedName>
        <fullName evidence="4 9">N-(5'-phosphoribosyl)anthranilate isomerase</fullName>
        <shortName evidence="9">PRAI</shortName>
        <ecNumber evidence="3 9">5.3.1.24</ecNumber>
    </recommendedName>
</protein>
<dbReference type="UniPathway" id="UPA00035">
    <property type="reaction ID" value="UER00042"/>
</dbReference>